<dbReference type="Proteomes" id="UP000663824">
    <property type="component" value="Unassembled WGS sequence"/>
</dbReference>
<dbReference type="InterPro" id="IPR039871">
    <property type="entry name" value="FAM8A1"/>
</dbReference>
<evidence type="ECO:0000256" key="1">
    <source>
        <dbReference type="ARBA" id="ARBA00004141"/>
    </source>
</evidence>
<organism evidence="8 10">
    <name type="scientific">Rotaria magnacalcarata</name>
    <dbReference type="NCBI Taxonomy" id="392030"/>
    <lineage>
        <taxon>Eukaryota</taxon>
        <taxon>Metazoa</taxon>
        <taxon>Spiralia</taxon>
        <taxon>Gnathifera</taxon>
        <taxon>Rotifera</taxon>
        <taxon>Eurotatoria</taxon>
        <taxon>Bdelloidea</taxon>
        <taxon>Philodinida</taxon>
        <taxon>Philodinidae</taxon>
        <taxon>Rotaria</taxon>
    </lineage>
</organism>
<evidence type="ECO:0000256" key="5">
    <source>
        <dbReference type="SAM" id="MobiDB-lite"/>
    </source>
</evidence>
<dbReference type="Pfam" id="PF06271">
    <property type="entry name" value="RDD"/>
    <property type="match status" value="1"/>
</dbReference>
<evidence type="ECO:0000313" key="10">
    <source>
        <dbReference type="Proteomes" id="UP000663855"/>
    </source>
</evidence>
<keyword evidence="3 6" id="KW-1133">Transmembrane helix</keyword>
<dbReference type="EMBL" id="CAJNRE010011186">
    <property type="protein sequence ID" value="CAF2099267.1"/>
    <property type="molecule type" value="Genomic_DNA"/>
</dbReference>
<comment type="subcellular location">
    <subcellularLocation>
        <location evidence="1">Membrane</location>
        <topology evidence="1">Multi-pass membrane protein</topology>
    </subcellularLocation>
</comment>
<dbReference type="PANTHER" id="PTHR13659">
    <property type="entry name" value="AUTOSOMAL HIGHLY CONSERVED PROTEIN"/>
    <property type="match status" value="1"/>
</dbReference>
<feature type="region of interest" description="Disordered" evidence="5">
    <location>
        <begin position="1"/>
        <end position="20"/>
    </location>
</feature>
<keyword evidence="4 6" id="KW-0472">Membrane</keyword>
<dbReference type="GO" id="GO:0016020">
    <property type="term" value="C:membrane"/>
    <property type="evidence" value="ECO:0007669"/>
    <property type="project" value="UniProtKB-SubCell"/>
</dbReference>
<dbReference type="InterPro" id="IPR010432">
    <property type="entry name" value="RDD"/>
</dbReference>
<name>A0A815ICU8_9BILA</name>
<proteinExistence type="predicted"/>
<feature type="domain" description="RDD" evidence="7">
    <location>
        <begin position="101"/>
        <end position="260"/>
    </location>
</feature>
<feature type="compositionally biased region" description="Basic and acidic residues" evidence="5">
    <location>
        <begin position="9"/>
        <end position="20"/>
    </location>
</feature>
<comment type="caution">
    <text evidence="8">The sequence shown here is derived from an EMBL/GenBank/DDBJ whole genome shotgun (WGS) entry which is preliminary data.</text>
</comment>
<feature type="transmembrane region" description="Helical" evidence="6">
    <location>
        <begin position="107"/>
        <end position="132"/>
    </location>
</feature>
<keyword evidence="2 6" id="KW-0812">Transmembrane</keyword>
<evidence type="ECO:0000259" key="7">
    <source>
        <dbReference type="Pfam" id="PF06271"/>
    </source>
</evidence>
<evidence type="ECO:0000256" key="6">
    <source>
        <dbReference type="SAM" id="Phobius"/>
    </source>
</evidence>
<gene>
    <name evidence="8" type="ORF">CJN711_LOCUS20086</name>
    <name evidence="9" type="ORF">MBJ925_LOCUS21967</name>
</gene>
<feature type="transmembrane region" description="Helical" evidence="6">
    <location>
        <begin position="231"/>
        <end position="250"/>
    </location>
</feature>
<dbReference type="Proteomes" id="UP000663855">
    <property type="component" value="Unassembled WGS sequence"/>
</dbReference>
<accession>A0A815ICU8</accession>
<dbReference type="AlphaFoldDB" id="A0A815ICU8"/>
<reference evidence="8" key="1">
    <citation type="submission" date="2021-02" db="EMBL/GenBank/DDBJ databases">
        <authorList>
            <person name="Nowell W R."/>
        </authorList>
    </citation>
    <scope>NUCLEOTIDE SEQUENCE</scope>
</reference>
<evidence type="ECO:0000256" key="4">
    <source>
        <dbReference type="ARBA" id="ARBA00023136"/>
    </source>
</evidence>
<dbReference type="PANTHER" id="PTHR13659:SF5">
    <property type="entry name" value="PROTEIN FAM8A1"/>
    <property type="match status" value="1"/>
</dbReference>
<evidence type="ECO:0000256" key="2">
    <source>
        <dbReference type="ARBA" id="ARBA00022692"/>
    </source>
</evidence>
<evidence type="ECO:0000313" key="8">
    <source>
        <dbReference type="EMBL" id="CAF1364089.1"/>
    </source>
</evidence>
<dbReference type="EMBL" id="CAJNOV010009441">
    <property type="protein sequence ID" value="CAF1364089.1"/>
    <property type="molecule type" value="Genomic_DNA"/>
</dbReference>
<evidence type="ECO:0000256" key="3">
    <source>
        <dbReference type="ARBA" id="ARBA00022989"/>
    </source>
</evidence>
<sequence>MSCNPSTSAEKKPSDASEIKPNEMTVEEYADLVSKWHQAYYTWNMSCVTYSNMMMMNASQQFIRQIPVISSANFLEMINEANRSQPFDPLAEIRNARLKIASVWRRFLAEIVDFFLLHVFKILIVFFLANYFDIIDESRLTLTYMISNILYDETFSFPLELICIELGYLITSIAFESFCLTRYGATPGKRLLRLRVLKCDHPQMQENGDLTIEPVTTLTSGAAFTRSTFKCLMATFLFPALIVALFTSQYRQTNYDMAANAVVVAIEPRE</sequence>
<protein>
    <recommendedName>
        <fullName evidence="7">RDD domain-containing protein</fullName>
    </recommendedName>
</protein>
<evidence type="ECO:0000313" key="9">
    <source>
        <dbReference type="EMBL" id="CAF2099267.1"/>
    </source>
</evidence>